<keyword evidence="1" id="KW-0812">Transmembrane</keyword>
<name>T2GAX2_MEGG1</name>
<gene>
    <name evidence="3" type="ORF">DGI_1485</name>
</gene>
<reference evidence="3 4" key="1">
    <citation type="journal article" date="2013" name="J. Bacteriol.">
        <title>Roles of HynAB and Ech, the only two hydrogenases found in the model sulfate reducer Desulfovibrio gigas.</title>
        <authorList>
            <person name="Morais-Silva F.O."/>
            <person name="Santos C.I."/>
            <person name="Rodrigues R."/>
            <person name="Pereira I.A."/>
            <person name="Rodrigues-Pousada C."/>
        </authorList>
    </citation>
    <scope>NUCLEOTIDE SEQUENCE [LARGE SCALE GENOMIC DNA]</scope>
    <source>
        <strain evidence="4">ATCC 19364 / DSM 1382 / NCIMB 9332 / VKM B-1759</strain>
    </source>
</reference>
<accession>T2GAX2</accession>
<reference evidence="4" key="2">
    <citation type="submission" date="2013-07" db="EMBL/GenBank/DDBJ databases">
        <authorList>
            <person name="Morais-Silva F.O."/>
            <person name="Rezende A.M."/>
            <person name="Pimentel C."/>
            <person name="Resende D.M."/>
            <person name="Santos C.I."/>
            <person name="Clemente C."/>
            <person name="de Oliveira L.M."/>
            <person name="da Silva S.M."/>
            <person name="Costa D.A."/>
            <person name="Varela-Raposo A."/>
            <person name="Horacio E.C.A."/>
            <person name="Matos M."/>
            <person name="Flores O."/>
            <person name="Ruiz J.C."/>
            <person name="Rodrigues-Pousada C."/>
        </authorList>
    </citation>
    <scope>NUCLEOTIDE SEQUENCE [LARGE SCALE GENOMIC DNA]</scope>
    <source>
        <strain evidence="4">ATCC 19364 / DSM 1382 / NCIMB 9332 / VKM B-1759</strain>
    </source>
</reference>
<dbReference type="Proteomes" id="UP000016587">
    <property type="component" value="Chromosome"/>
</dbReference>
<dbReference type="HOGENOM" id="CLU_137949_0_0_7"/>
<dbReference type="AlphaFoldDB" id="T2GAX2"/>
<evidence type="ECO:0000259" key="2">
    <source>
        <dbReference type="Pfam" id="PF04024"/>
    </source>
</evidence>
<protein>
    <submittedName>
        <fullName evidence="3">Putative phage shock protein</fullName>
    </submittedName>
</protein>
<dbReference type="PATRIC" id="fig|1121448.10.peg.1483"/>
<feature type="domain" description="Phage shock protein PspC N-terminal" evidence="2">
    <location>
        <begin position="25"/>
        <end position="79"/>
    </location>
</feature>
<dbReference type="eggNOG" id="COG1983">
    <property type="taxonomic scope" value="Bacteria"/>
</dbReference>
<dbReference type="InterPro" id="IPR007168">
    <property type="entry name" value="Phageshock_PspC_N"/>
</dbReference>
<dbReference type="NCBIfam" id="TIGR02978">
    <property type="entry name" value="phageshock_pspC"/>
    <property type="match status" value="1"/>
</dbReference>
<sequence>MRSPAFLPQHPQGGVVMMLKNTSGIYRARDGMVAGVCKGLARHFDIRVRWLRLGVILLAVFTGFWPVLGLYVVAALIMKLEPVLPTTNDGAREFYDSYAGSRQGAAHRLKDKFDNMDRRVRRMEDIVTSKEYDWDRRFSKDK</sequence>
<evidence type="ECO:0000256" key="1">
    <source>
        <dbReference type="SAM" id="Phobius"/>
    </source>
</evidence>
<dbReference type="Pfam" id="PF04024">
    <property type="entry name" value="PspC"/>
    <property type="match status" value="1"/>
</dbReference>
<feature type="transmembrane region" description="Helical" evidence="1">
    <location>
        <begin position="50"/>
        <end position="78"/>
    </location>
</feature>
<proteinExistence type="predicted"/>
<keyword evidence="4" id="KW-1185">Reference proteome</keyword>
<organism evidence="3 4">
    <name type="scientific">Megalodesulfovibrio gigas (strain ATCC 19364 / DSM 1382 / NCIMB 9332 / VKM B-1759)</name>
    <name type="common">Desulfovibrio gigas</name>
    <dbReference type="NCBI Taxonomy" id="1121448"/>
    <lineage>
        <taxon>Bacteria</taxon>
        <taxon>Pseudomonadati</taxon>
        <taxon>Thermodesulfobacteriota</taxon>
        <taxon>Desulfovibrionia</taxon>
        <taxon>Desulfovibrionales</taxon>
        <taxon>Desulfovibrionaceae</taxon>
        <taxon>Megalodesulfovibrio</taxon>
    </lineage>
</organism>
<dbReference type="KEGG" id="dgg:DGI_1485"/>
<dbReference type="InterPro" id="IPR014320">
    <property type="entry name" value="Phageshock_PspC"/>
</dbReference>
<dbReference type="STRING" id="1121448.DGI_1485"/>
<evidence type="ECO:0000313" key="4">
    <source>
        <dbReference type="Proteomes" id="UP000016587"/>
    </source>
</evidence>
<keyword evidence="1" id="KW-0472">Membrane</keyword>
<keyword evidence="1" id="KW-1133">Transmembrane helix</keyword>
<dbReference type="EMBL" id="CP006585">
    <property type="protein sequence ID" value="AGW13329.1"/>
    <property type="molecule type" value="Genomic_DNA"/>
</dbReference>
<evidence type="ECO:0000313" key="3">
    <source>
        <dbReference type="EMBL" id="AGW13329.1"/>
    </source>
</evidence>